<dbReference type="RefSeq" id="WP_200278362.1">
    <property type="nucleotide sequence ID" value="NZ_JAENII010000005.1"/>
</dbReference>
<dbReference type="EMBL" id="JAENII010000005">
    <property type="protein sequence ID" value="MBK1826928.1"/>
    <property type="molecule type" value="Genomic_DNA"/>
</dbReference>
<dbReference type="AlphaFoldDB" id="A0A934RAB0"/>
<dbReference type="Proteomes" id="UP000658278">
    <property type="component" value="Unassembled WGS sequence"/>
</dbReference>
<comment type="caution">
    <text evidence="1">The sequence shown here is derived from an EMBL/GenBank/DDBJ whole genome shotgun (WGS) entry which is preliminary data.</text>
</comment>
<gene>
    <name evidence="1" type="ORF">JIN81_07850</name>
</gene>
<protein>
    <submittedName>
        <fullName evidence="1">Uncharacterized protein</fullName>
    </submittedName>
</protein>
<keyword evidence="2" id="KW-1185">Reference proteome</keyword>
<proteinExistence type="predicted"/>
<reference evidence="1" key="1">
    <citation type="submission" date="2021-01" db="EMBL/GenBank/DDBJ databases">
        <title>Modified the classification status of verrucomicrobia.</title>
        <authorList>
            <person name="Feng X."/>
        </authorList>
    </citation>
    <scope>NUCLEOTIDE SEQUENCE</scope>
    <source>
        <strain evidence="1">KCTC 22201</strain>
    </source>
</reference>
<organism evidence="1 2">
    <name type="scientific">Haloferula rosea</name>
    <dbReference type="NCBI Taxonomy" id="490093"/>
    <lineage>
        <taxon>Bacteria</taxon>
        <taxon>Pseudomonadati</taxon>
        <taxon>Verrucomicrobiota</taxon>
        <taxon>Verrucomicrobiia</taxon>
        <taxon>Verrucomicrobiales</taxon>
        <taxon>Verrucomicrobiaceae</taxon>
        <taxon>Haloferula</taxon>
    </lineage>
</organism>
<evidence type="ECO:0000313" key="2">
    <source>
        <dbReference type="Proteomes" id="UP000658278"/>
    </source>
</evidence>
<name>A0A934RAB0_9BACT</name>
<evidence type="ECO:0000313" key="1">
    <source>
        <dbReference type="EMBL" id="MBK1826928.1"/>
    </source>
</evidence>
<accession>A0A934RAB0</accession>
<sequence length="89" mass="10287">AERLAKAGLEWMRLPLKAKDLVGRGRWLDEKAVLASLIRARTGVRNAWVADRLGMGMEGNVTRAVRRVREEKRLGRMLKDCERMLEKRD</sequence>
<feature type="non-terminal residue" evidence="1">
    <location>
        <position position="1"/>
    </location>
</feature>